<proteinExistence type="predicted"/>
<name>A0ABS8S4G9_DATST</name>
<evidence type="ECO:0000313" key="2">
    <source>
        <dbReference type="EMBL" id="MCD7453794.1"/>
    </source>
</evidence>
<dbReference type="PANTHER" id="PTHR38160">
    <property type="entry name" value="ZINC FINGER CCCH DOMAIN-CONTAINING PROTEIN 40"/>
    <property type="match status" value="1"/>
</dbReference>
<dbReference type="InterPro" id="IPR045868">
    <property type="entry name" value="Znf_C3H13/40"/>
</dbReference>
<sequence length="110" mass="11960">MDERRWSPAIQSFCDEYPIPNNALHCGRAKPKASDIVIVLPSTSMAAHAADKYVEFIETEENLEVAGNATRRAGKGTPSSIPEYPFLPQPPLLPPGGCWEVSSITKAAHI</sequence>
<dbReference type="PANTHER" id="PTHR38160:SF1">
    <property type="entry name" value="ZINC FINGER CCCH DOMAIN-CONTAINING PROTEIN 40"/>
    <property type="match status" value="1"/>
</dbReference>
<reference evidence="2 3" key="1">
    <citation type="journal article" date="2021" name="BMC Genomics">
        <title>Datura genome reveals duplications of psychoactive alkaloid biosynthetic genes and high mutation rate following tissue culture.</title>
        <authorList>
            <person name="Rajewski A."/>
            <person name="Carter-House D."/>
            <person name="Stajich J."/>
            <person name="Litt A."/>
        </authorList>
    </citation>
    <scope>NUCLEOTIDE SEQUENCE [LARGE SCALE GENOMIC DNA]</scope>
    <source>
        <strain evidence="2">AR-01</strain>
    </source>
</reference>
<keyword evidence="3" id="KW-1185">Reference proteome</keyword>
<evidence type="ECO:0000313" key="3">
    <source>
        <dbReference type="Proteomes" id="UP000823775"/>
    </source>
</evidence>
<comment type="caution">
    <text evidence="2">The sequence shown here is derived from an EMBL/GenBank/DDBJ whole genome shotgun (WGS) entry which is preliminary data.</text>
</comment>
<feature type="region of interest" description="Disordered" evidence="1">
    <location>
        <begin position="68"/>
        <end position="88"/>
    </location>
</feature>
<organism evidence="2 3">
    <name type="scientific">Datura stramonium</name>
    <name type="common">Jimsonweed</name>
    <name type="synonym">Common thornapple</name>
    <dbReference type="NCBI Taxonomy" id="4076"/>
    <lineage>
        <taxon>Eukaryota</taxon>
        <taxon>Viridiplantae</taxon>
        <taxon>Streptophyta</taxon>
        <taxon>Embryophyta</taxon>
        <taxon>Tracheophyta</taxon>
        <taxon>Spermatophyta</taxon>
        <taxon>Magnoliopsida</taxon>
        <taxon>eudicotyledons</taxon>
        <taxon>Gunneridae</taxon>
        <taxon>Pentapetalae</taxon>
        <taxon>asterids</taxon>
        <taxon>lamiids</taxon>
        <taxon>Solanales</taxon>
        <taxon>Solanaceae</taxon>
        <taxon>Solanoideae</taxon>
        <taxon>Datureae</taxon>
        <taxon>Datura</taxon>
    </lineage>
</organism>
<accession>A0ABS8S4G9</accession>
<protein>
    <submittedName>
        <fullName evidence="2">Uncharacterized protein</fullName>
    </submittedName>
</protein>
<evidence type="ECO:0000256" key="1">
    <source>
        <dbReference type="SAM" id="MobiDB-lite"/>
    </source>
</evidence>
<dbReference type="Proteomes" id="UP000823775">
    <property type="component" value="Unassembled WGS sequence"/>
</dbReference>
<gene>
    <name evidence="2" type="ORF">HAX54_022130</name>
</gene>
<dbReference type="EMBL" id="JACEIK010000266">
    <property type="protein sequence ID" value="MCD7453794.1"/>
    <property type="molecule type" value="Genomic_DNA"/>
</dbReference>